<sequence>MYGKSSRPAMSTARVYADVNKGKPASYWDYENFQIPWRPQDDYEVTRRIGRGKYSEVFEGSNTTNKQKCVIKILKPVRKKKIQREISILQNLSGGPNIITLYDVVRDPVSRTPSLIFEHVDNMNFRQLYPTFTDMDIRYYMFELLKALEYSHSHGIMHRDVKPHNVMIDHKQRKLRLIDWGLAEYYHPKQLYNVRVASRYFKGPELMVNMRDYDYSLDIWSLGCMFAAIIFKVEPFFKGSDNYDQLVVISRVLGTDGLHAYLHKYNLELDAKFRSILKPQKRRPWESFIDKNNEDRCTAEAISFLSQCLQYDHQLRPTCAEAMQHPYFKPIKEQMVAKERKEAPKKESPKGMSVVEKDKATHMNPE</sequence>
<protein>
    <recommendedName>
        <fullName evidence="1">non-specific serine/threonine protein kinase</fullName>
        <ecNumber evidence="1">2.7.11.1</ecNumber>
    </recommendedName>
</protein>
<dbReference type="PROSITE" id="PS50011">
    <property type="entry name" value="PROTEIN_KINASE_DOM"/>
    <property type="match status" value="1"/>
</dbReference>
<evidence type="ECO:0000256" key="1">
    <source>
        <dbReference type="ARBA" id="ARBA00012513"/>
    </source>
</evidence>
<name>A0A7S4DIL9_9EUKA</name>
<proteinExistence type="inferred from homology"/>
<dbReference type="GO" id="GO:0005956">
    <property type="term" value="C:protein kinase CK2 complex"/>
    <property type="evidence" value="ECO:0007669"/>
    <property type="project" value="TreeGrafter"/>
</dbReference>
<evidence type="ECO:0000256" key="11">
    <source>
        <dbReference type="RuleBase" id="RU000304"/>
    </source>
</evidence>
<dbReference type="InterPro" id="IPR000719">
    <property type="entry name" value="Prot_kinase_dom"/>
</dbReference>
<evidence type="ECO:0000256" key="10">
    <source>
        <dbReference type="PROSITE-ProRule" id="PRU10141"/>
    </source>
</evidence>
<keyword evidence="2 11" id="KW-0723">Serine/threonine-protein kinase</keyword>
<feature type="region of interest" description="Disordered" evidence="12">
    <location>
        <begin position="337"/>
        <end position="366"/>
    </location>
</feature>
<dbReference type="InterPro" id="IPR011009">
    <property type="entry name" value="Kinase-like_dom_sf"/>
</dbReference>
<comment type="function">
    <text evidence="9">Casein kinases are operationally defined by their preferential utilization of acidic proteins such as caseins as substrates. The alpha chain contains the catalytic site.</text>
</comment>
<dbReference type="InterPro" id="IPR017441">
    <property type="entry name" value="Protein_kinase_ATP_BS"/>
</dbReference>
<accession>A0A7S4DIL9</accession>
<dbReference type="GO" id="GO:0051726">
    <property type="term" value="P:regulation of cell cycle"/>
    <property type="evidence" value="ECO:0007669"/>
    <property type="project" value="TreeGrafter"/>
</dbReference>
<dbReference type="Gene3D" id="1.10.510.10">
    <property type="entry name" value="Transferase(Phosphotransferase) domain 1"/>
    <property type="match status" value="1"/>
</dbReference>
<keyword evidence="5" id="KW-0418">Kinase</keyword>
<gene>
    <name evidence="14" type="ORF">LGLO00237_LOCUS4804</name>
</gene>
<evidence type="ECO:0000256" key="8">
    <source>
        <dbReference type="ARBA" id="ARBA00048679"/>
    </source>
</evidence>
<keyword evidence="3" id="KW-0808">Transferase</keyword>
<dbReference type="FunFam" id="3.30.200.20:FF:000088">
    <property type="entry name" value="Casein kinase II subunit alpha"/>
    <property type="match status" value="1"/>
</dbReference>
<dbReference type="PROSITE" id="PS00107">
    <property type="entry name" value="PROTEIN_KINASE_ATP"/>
    <property type="match status" value="1"/>
</dbReference>
<dbReference type="EC" id="2.7.11.1" evidence="1"/>
<evidence type="ECO:0000256" key="12">
    <source>
        <dbReference type="SAM" id="MobiDB-lite"/>
    </source>
</evidence>
<dbReference type="CDD" id="cd14132">
    <property type="entry name" value="STKc_CK2_alpha"/>
    <property type="match status" value="1"/>
</dbReference>
<evidence type="ECO:0000259" key="13">
    <source>
        <dbReference type="PROSITE" id="PS50011"/>
    </source>
</evidence>
<dbReference type="SUPFAM" id="SSF56112">
    <property type="entry name" value="Protein kinase-like (PK-like)"/>
    <property type="match status" value="1"/>
</dbReference>
<evidence type="ECO:0000256" key="7">
    <source>
        <dbReference type="ARBA" id="ARBA00047899"/>
    </source>
</evidence>
<feature type="domain" description="Protein kinase" evidence="13">
    <location>
        <begin position="43"/>
        <end position="328"/>
    </location>
</feature>
<reference evidence="14" key="1">
    <citation type="submission" date="2021-01" db="EMBL/GenBank/DDBJ databases">
        <authorList>
            <person name="Corre E."/>
            <person name="Pelletier E."/>
            <person name="Niang G."/>
            <person name="Scheremetjew M."/>
            <person name="Finn R."/>
            <person name="Kale V."/>
            <person name="Holt S."/>
            <person name="Cochrane G."/>
            <person name="Meng A."/>
            <person name="Brown T."/>
            <person name="Cohen L."/>
        </authorList>
    </citation>
    <scope>NUCLEOTIDE SEQUENCE</scope>
    <source>
        <strain evidence="14">CCCM811</strain>
    </source>
</reference>
<evidence type="ECO:0000256" key="9">
    <source>
        <dbReference type="ARBA" id="ARBA00059329"/>
    </source>
</evidence>
<dbReference type="PROSITE" id="PS00108">
    <property type="entry name" value="PROTEIN_KINASE_ST"/>
    <property type="match status" value="1"/>
</dbReference>
<feature type="binding site" evidence="10">
    <location>
        <position position="72"/>
    </location>
    <ligand>
        <name>ATP</name>
        <dbReference type="ChEBI" id="CHEBI:30616"/>
    </ligand>
</feature>
<comment type="similarity">
    <text evidence="11">Belongs to the protein kinase superfamily.</text>
</comment>
<dbReference type="GO" id="GO:0005829">
    <property type="term" value="C:cytosol"/>
    <property type="evidence" value="ECO:0007669"/>
    <property type="project" value="TreeGrafter"/>
</dbReference>
<dbReference type="Pfam" id="PF00069">
    <property type="entry name" value="Pkinase"/>
    <property type="match status" value="1"/>
</dbReference>
<keyword evidence="6 10" id="KW-0067">ATP-binding</keyword>
<evidence type="ECO:0000313" key="14">
    <source>
        <dbReference type="EMBL" id="CAE0651246.1"/>
    </source>
</evidence>
<comment type="catalytic activity">
    <reaction evidence="8">
        <text>L-seryl-[protein] + ATP = O-phospho-L-seryl-[protein] + ADP + H(+)</text>
        <dbReference type="Rhea" id="RHEA:17989"/>
        <dbReference type="Rhea" id="RHEA-COMP:9863"/>
        <dbReference type="Rhea" id="RHEA-COMP:11604"/>
        <dbReference type="ChEBI" id="CHEBI:15378"/>
        <dbReference type="ChEBI" id="CHEBI:29999"/>
        <dbReference type="ChEBI" id="CHEBI:30616"/>
        <dbReference type="ChEBI" id="CHEBI:83421"/>
        <dbReference type="ChEBI" id="CHEBI:456216"/>
        <dbReference type="EC" id="2.7.11.1"/>
    </reaction>
</comment>
<dbReference type="Gene3D" id="3.30.200.20">
    <property type="entry name" value="Phosphorylase Kinase, domain 1"/>
    <property type="match status" value="1"/>
</dbReference>
<keyword evidence="4 10" id="KW-0547">Nucleotide-binding</keyword>
<organism evidence="14">
    <name type="scientific">Lotharella globosa</name>
    <dbReference type="NCBI Taxonomy" id="91324"/>
    <lineage>
        <taxon>Eukaryota</taxon>
        <taxon>Sar</taxon>
        <taxon>Rhizaria</taxon>
        <taxon>Cercozoa</taxon>
        <taxon>Chlorarachniophyceae</taxon>
        <taxon>Lotharella</taxon>
    </lineage>
</organism>
<dbReference type="InterPro" id="IPR008271">
    <property type="entry name" value="Ser/Thr_kinase_AS"/>
</dbReference>
<dbReference type="AlphaFoldDB" id="A0A7S4DIL9"/>
<evidence type="ECO:0000256" key="4">
    <source>
        <dbReference type="ARBA" id="ARBA00022741"/>
    </source>
</evidence>
<evidence type="ECO:0000256" key="5">
    <source>
        <dbReference type="ARBA" id="ARBA00022777"/>
    </source>
</evidence>
<evidence type="ECO:0000256" key="3">
    <source>
        <dbReference type="ARBA" id="ARBA00022679"/>
    </source>
</evidence>
<dbReference type="PANTHER" id="PTHR24054:SF0">
    <property type="entry name" value="CASEIN KINASE II SUBUNIT ALPHA"/>
    <property type="match status" value="1"/>
</dbReference>
<dbReference type="SMART" id="SM00220">
    <property type="entry name" value="S_TKc"/>
    <property type="match status" value="1"/>
</dbReference>
<dbReference type="GO" id="GO:0005524">
    <property type="term" value="F:ATP binding"/>
    <property type="evidence" value="ECO:0007669"/>
    <property type="project" value="UniProtKB-UniRule"/>
</dbReference>
<evidence type="ECO:0000256" key="2">
    <source>
        <dbReference type="ARBA" id="ARBA00022527"/>
    </source>
</evidence>
<comment type="catalytic activity">
    <reaction evidence="7">
        <text>L-threonyl-[protein] + ATP = O-phospho-L-threonyl-[protein] + ADP + H(+)</text>
        <dbReference type="Rhea" id="RHEA:46608"/>
        <dbReference type="Rhea" id="RHEA-COMP:11060"/>
        <dbReference type="Rhea" id="RHEA-COMP:11605"/>
        <dbReference type="ChEBI" id="CHEBI:15378"/>
        <dbReference type="ChEBI" id="CHEBI:30013"/>
        <dbReference type="ChEBI" id="CHEBI:30616"/>
        <dbReference type="ChEBI" id="CHEBI:61977"/>
        <dbReference type="ChEBI" id="CHEBI:456216"/>
        <dbReference type="EC" id="2.7.11.1"/>
    </reaction>
</comment>
<dbReference type="FunFam" id="1.10.510.10:FF:000059">
    <property type="entry name" value="Casein kinase II subunit alpha"/>
    <property type="match status" value="1"/>
</dbReference>
<dbReference type="GO" id="GO:0005634">
    <property type="term" value="C:nucleus"/>
    <property type="evidence" value="ECO:0007669"/>
    <property type="project" value="TreeGrafter"/>
</dbReference>
<dbReference type="GO" id="GO:0004674">
    <property type="term" value="F:protein serine/threonine kinase activity"/>
    <property type="evidence" value="ECO:0007669"/>
    <property type="project" value="UniProtKB-KW"/>
</dbReference>
<evidence type="ECO:0000256" key="6">
    <source>
        <dbReference type="ARBA" id="ARBA00022840"/>
    </source>
</evidence>
<dbReference type="InterPro" id="IPR045216">
    <property type="entry name" value="CK2_alpha"/>
</dbReference>
<dbReference type="PANTHER" id="PTHR24054">
    <property type="entry name" value="CASEIN KINASE II SUBUNIT ALPHA"/>
    <property type="match status" value="1"/>
</dbReference>
<dbReference type="EMBL" id="HBIV01006566">
    <property type="protein sequence ID" value="CAE0651246.1"/>
    <property type="molecule type" value="Transcribed_RNA"/>
</dbReference>